<keyword evidence="2" id="KW-0472">Membrane</keyword>
<dbReference type="AlphaFoldDB" id="A0A9D4JPZ4"/>
<keyword evidence="2" id="KW-1133">Transmembrane helix</keyword>
<accession>A0A9D4JPZ4</accession>
<keyword evidence="3" id="KW-0732">Signal</keyword>
<dbReference type="EMBL" id="JAIWYP010000005">
    <property type="protein sequence ID" value="KAH3816633.1"/>
    <property type="molecule type" value="Genomic_DNA"/>
</dbReference>
<feature type="region of interest" description="Disordered" evidence="1">
    <location>
        <begin position="207"/>
        <end position="227"/>
    </location>
</feature>
<feature type="chain" id="PRO_5039183537" description="CUB domain-containing protein" evidence="3">
    <location>
        <begin position="18"/>
        <end position="262"/>
    </location>
</feature>
<sequence length="262" mass="28985">MLRVALCVVILVAAVHCMPTEIEAKAKCGSTFKLTLEEDFRVISKAVVDTNDTCTFKFTSENTGDCKGTCYMFDHYAEIRDDKVALIVGKKTYLTGSNFPNTPVCSDDVTVDVTLIHASGYMHNTTYPNYKFKLNVYNKCGPKGEQYNLTFEDVISELDGYHHGEEKESRQRNVFIAGVLVGVGLASCFLIMVAVTYCFMRENSNRRSNSKAIPKPDGKQKFTPGQQPVEVEMGVAYKATDPDKVAAKPLLSDKVGEAANKE</sequence>
<feature type="transmembrane region" description="Helical" evidence="2">
    <location>
        <begin position="174"/>
        <end position="200"/>
    </location>
</feature>
<organism evidence="4 5">
    <name type="scientific">Dreissena polymorpha</name>
    <name type="common">Zebra mussel</name>
    <name type="synonym">Mytilus polymorpha</name>
    <dbReference type="NCBI Taxonomy" id="45954"/>
    <lineage>
        <taxon>Eukaryota</taxon>
        <taxon>Metazoa</taxon>
        <taxon>Spiralia</taxon>
        <taxon>Lophotrochozoa</taxon>
        <taxon>Mollusca</taxon>
        <taxon>Bivalvia</taxon>
        <taxon>Autobranchia</taxon>
        <taxon>Heteroconchia</taxon>
        <taxon>Euheterodonta</taxon>
        <taxon>Imparidentia</taxon>
        <taxon>Neoheterodontei</taxon>
        <taxon>Myida</taxon>
        <taxon>Dreissenoidea</taxon>
        <taxon>Dreissenidae</taxon>
        <taxon>Dreissena</taxon>
    </lineage>
</organism>
<proteinExistence type="predicted"/>
<keyword evidence="2" id="KW-0812">Transmembrane</keyword>
<gene>
    <name evidence="4" type="ORF">DPMN_118151</name>
</gene>
<dbReference type="Proteomes" id="UP000828390">
    <property type="component" value="Unassembled WGS sequence"/>
</dbReference>
<keyword evidence="5" id="KW-1185">Reference proteome</keyword>
<evidence type="ECO:0000313" key="4">
    <source>
        <dbReference type="EMBL" id="KAH3816633.1"/>
    </source>
</evidence>
<name>A0A9D4JPZ4_DREPO</name>
<feature type="signal peptide" evidence="3">
    <location>
        <begin position="1"/>
        <end position="17"/>
    </location>
</feature>
<evidence type="ECO:0000256" key="3">
    <source>
        <dbReference type="SAM" id="SignalP"/>
    </source>
</evidence>
<evidence type="ECO:0008006" key="6">
    <source>
        <dbReference type="Google" id="ProtNLM"/>
    </source>
</evidence>
<evidence type="ECO:0000256" key="1">
    <source>
        <dbReference type="SAM" id="MobiDB-lite"/>
    </source>
</evidence>
<protein>
    <recommendedName>
        <fullName evidence="6">CUB domain-containing protein</fullName>
    </recommendedName>
</protein>
<evidence type="ECO:0000313" key="5">
    <source>
        <dbReference type="Proteomes" id="UP000828390"/>
    </source>
</evidence>
<comment type="caution">
    <text evidence="4">The sequence shown here is derived from an EMBL/GenBank/DDBJ whole genome shotgun (WGS) entry which is preliminary data.</text>
</comment>
<evidence type="ECO:0000256" key="2">
    <source>
        <dbReference type="SAM" id="Phobius"/>
    </source>
</evidence>
<reference evidence="4" key="1">
    <citation type="journal article" date="2019" name="bioRxiv">
        <title>The Genome of the Zebra Mussel, Dreissena polymorpha: A Resource for Invasive Species Research.</title>
        <authorList>
            <person name="McCartney M.A."/>
            <person name="Auch B."/>
            <person name="Kono T."/>
            <person name="Mallez S."/>
            <person name="Zhang Y."/>
            <person name="Obille A."/>
            <person name="Becker A."/>
            <person name="Abrahante J.E."/>
            <person name="Garbe J."/>
            <person name="Badalamenti J.P."/>
            <person name="Herman A."/>
            <person name="Mangelson H."/>
            <person name="Liachko I."/>
            <person name="Sullivan S."/>
            <person name="Sone E.D."/>
            <person name="Koren S."/>
            <person name="Silverstein K.A.T."/>
            <person name="Beckman K.B."/>
            <person name="Gohl D.M."/>
        </authorList>
    </citation>
    <scope>NUCLEOTIDE SEQUENCE</scope>
    <source>
        <strain evidence="4">Duluth1</strain>
        <tissue evidence="4">Whole animal</tissue>
    </source>
</reference>
<reference evidence="4" key="2">
    <citation type="submission" date="2020-11" db="EMBL/GenBank/DDBJ databases">
        <authorList>
            <person name="McCartney M.A."/>
            <person name="Auch B."/>
            <person name="Kono T."/>
            <person name="Mallez S."/>
            <person name="Becker A."/>
            <person name="Gohl D.M."/>
            <person name="Silverstein K.A.T."/>
            <person name="Koren S."/>
            <person name="Bechman K.B."/>
            <person name="Herman A."/>
            <person name="Abrahante J.E."/>
            <person name="Garbe J."/>
        </authorList>
    </citation>
    <scope>NUCLEOTIDE SEQUENCE</scope>
    <source>
        <strain evidence="4">Duluth1</strain>
        <tissue evidence="4">Whole animal</tissue>
    </source>
</reference>